<accession>A0ABV8RRK3</accession>
<dbReference type="EMBL" id="JBHSDR010000006">
    <property type="protein sequence ID" value="MFC4296028.1"/>
    <property type="molecule type" value="Genomic_DNA"/>
</dbReference>
<name>A0ABV8RRK3_9SPHN</name>
<reference evidence="3" key="1">
    <citation type="journal article" date="2019" name="Int. J. Syst. Evol. Microbiol.">
        <title>The Global Catalogue of Microorganisms (GCM) 10K type strain sequencing project: providing services to taxonomists for standard genome sequencing and annotation.</title>
        <authorList>
            <consortium name="The Broad Institute Genomics Platform"/>
            <consortium name="The Broad Institute Genome Sequencing Center for Infectious Disease"/>
            <person name="Wu L."/>
            <person name="Ma J."/>
        </authorList>
    </citation>
    <scope>NUCLEOTIDE SEQUENCE [LARGE SCALE GENOMIC DNA]</scope>
    <source>
        <strain evidence="3">CGMCC 1.12989</strain>
    </source>
</reference>
<keyword evidence="3" id="KW-1185">Reference proteome</keyword>
<feature type="signal peptide" evidence="1">
    <location>
        <begin position="1"/>
        <end position="27"/>
    </location>
</feature>
<comment type="caution">
    <text evidence="2">The sequence shown here is derived from an EMBL/GenBank/DDBJ whole genome shotgun (WGS) entry which is preliminary data.</text>
</comment>
<proteinExistence type="predicted"/>
<keyword evidence="1" id="KW-0732">Signal</keyword>
<evidence type="ECO:0008006" key="4">
    <source>
        <dbReference type="Google" id="ProtNLM"/>
    </source>
</evidence>
<evidence type="ECO:0000313" key="3">
    <source>
        <dbReference type="Proteomes" id="UP001595828"/>
    </source>
</evidence>
<sequence>MNLYTKALVGTVAAAAVAVSSATPALARDRGGIDVGDVIAGAVVLGGIAAVAGSIGNHGYGSTYGQPYGYNDRYNNGYYNNGYYNNGNYNNRYYQGDPRQAVEQCVRYAEQSAGRYSYGRADVTDIRSVDRNSRGYTVRGRIAVNSNNRDWRNGDSYYGRGWNGDYRGWNSNLRGYDAGSFKCRVEYGRIVDLDFSGIRGL</sequence>
<dbReference type="Proteomes" id="UP001595828">
    <property type="component" value="Unassembled WGS sequence"/>
</dbReference>
<evidence type="ECO:0000256" key="1">
    <source>
        <dbReference type="SAM" id="SignalP"/>
    </source>
</evidence>
<evidence type="ECO:0000313" key="2">
    <source>
        <dbReference type="EMBL" id="MFC4296028.1"/>
    </source>
</evidence>
<dbReference type="RefSeq" id="WP_379539483.1">
    <property type="nucleotide sequence ID" value="NZ_JBHSDR010000006.1"/>
</dbReference>
<gene>
    <name evidence="2" type="ORF">ACFO0A_13285</name>
</gene>
<protein>
    <recommendedName>
        <fullName evidence="4">17 kDa surface antigen</fullName>
    </recommendedName>
</protein>
<feature type="chain" id="PRO_5045298177" description="17 kDa surface antigen" evidence="1">
    <location>
        <begin position="28"/>
        <end position="201"/>
    </location>
</feature>
<organism evidence="2 3">
    <name type="scientific">Novosphingobium tardum</name>
    <dbReference type="NCBI Taxonomy" id="1538021"/>
    <lineage>
        <taxon>Bacteria</taxon>
        <taxon>Pseudomonadati</taxon>
        <taxon>Pseudomonadota</taxon>
        <taxon>Alphaproteobacteria</taxon>
        <taxon>Sphingomonadales</taxon>
        <taxon>Sphingomonadaceae</taxon>
        <taxon>Novosphingobium</taxon>
    </lineage>
</organism>